<evidence type="ECO:0000313" key="2">
    <source>
        <dbReference type="EMBL" id="KAK5864801.1"/>
    </source>
</evidence>
<comment type="caution">
    <text evidence="2">The sequence shown here is derived from an EMBL/GenBank/DDBJ whole genome shotgun (WGS) entry which is preliminary data.</text>
</comment>
<keyword evidence="3" id="KW-1185">Reference proteome</keyword>
<reference evidence="2 3" key="1">
    <citation type="journal article" date="2023" name="Genes (Basel)">
        <title>Chromosome-Level Genome Assembly and Circadian Gene Repertoire of the Patagonia Blennie Eleginops maclovinus-The Closest Ancestral Proxy of Antarctic Cryonotothenioids.</title>
        <authorList>
            <person name="Cheng C.C."/>
            <person name="Rivera-Colon A.G."/>
            <person name="Minhas B.F."/>
            <person name="Wilson L."/>
            <person name="Rayamajhi N."/>
            <person name="Vargas-Chacoff L."/>
            <person name="Catchen J.M."/>
        </authorList>
    </citation>
    <scope>NUCLEOTIDE SEQUENCE [LARGE SCALE GENOMIC DNA]</scope>
    <source>
        <strain evidence="2">JMC-PN-2008</strain>
    </source>
</reference>
<sequence>MHMWLHISERVSNRSHSCAWGQTGGAGGMKLVPPLNPEGPEGPAKQGARVTPSARHQSTMAGGSWSSVPPSPPPLHKRPAGRQQEGLGGQEAAENGWNGGDMQYNQLL</sequence>
<accession>A0AAN7XPU8</accession>
<name>A0AAN7XPU8_ELEMC</name>
<protein>
    <submittedName>
        <fullName evidence="2">Uncharacterized protein</fullName>
    </submittedName>
</protein>
<evidence type="ECO:0000256" key="1">
    <source>
        <dbReference type="SAM" id="MobiDB-lite"/>
    </source>
</evidence>
<organism evidence="2 3">
    <name type="scientific">Eleginops maclovinus</name>
    <name type="common">Patagonian blennie</name>
    <name type="synonym">Eleginus maclovinus</name>
    <dbReference type="NCBI Taxonomy" id="56733"/>
    <lineage>
        <taxon>Eukaryota</taxon>
        <taxon>Metazoa</taxon>
        <taxon>Chordata</taxon>
        <taxon>Craniata</taxon>
        <taxon>Vertebrata</taxon>
        <taxon>Euteleostomi</taxon>
        <taxon>Actinopterygii</taxon>
        <taxon>Neopterygii</taxon>
        <taxon>Teleostei</taxon>
        <taxon>Neoteleostei</taxon>
        <taxon>Acanthomorphata</taxon>
        <taxon>Eupercaria</taxon>
        <taxon>Perciformes</taxon>
        <taxon>Notothenioidei</taxon>
        <taxon>Eleginopidae</taxon>
        <taxon>Eleginops</taxon>
    </lineage>
</organism>
<dbReference type="EMBL" id="JAUZQC010000010">
    <property type="protein sequence ID" value="KAK5864801.1"/>
    <property type="molecule type" value="Genomic_DNA"/>
</dbReference>
<evidence type="ECO:0000313" key="3">
    <source>
        <dbReference type="Proteomes" id="UP001346869"/>
    </source>
</evidence>
<dbReference type="AlphaFoldDB" id="A0AAN7XPU8"/>
<proteinExistence type="predicted"/>
<reference evidence="2 3" key="2">
    <citation type="journal article" date="2023" name="Mol. Biol. Evol.">
        <title>Genomics of Secondarily Temperate Adaptation in the Only Non-Antarctic Icefish.</title>
        <authorList>
            <person name="Rivera-Colon A.G."/>
            <person name="Rayamajhi N."/>
            <person name="Minhas B.F."/>
            <person name="Madrigal G."/>
            <person name="Bilyk K.T."/>
            <person name="Yoon V."/>
            <person name="Hune M."/>
            <person name="Gregory S."/>
            <person name="Cheng C.H.C."/>
            <person name="Catchen J.M."/>
        </authorList>
    </citation>
    <scope>NUCLEOTIDE SEQUENCE [LARGE SCALE GENOMIC DNA]</scope>
    <source>
        <strain evidence="2">JMC-PN-2008</strain>
    </source>
</reference>
<dbReference type="Proteomes" id="UP001346869">
    <property type="component" value="Unassembled WGS sequence"/>
</dbReference>
<feature type="region of interest" description="Disordered" evidence="1">
    <location>
        <begin position="1"/>
        <end position="108"/>
    </location>
</feature>
<gene>
    <name evidence="2" type="ORF">PBY51_016014</name>
</gene>